<dbReference type="EMBL" id="JACGCM010001055">
    <property type="protein sequence ID" value="KAF6162319.1"/>
    <property type="molecule type" value="Genomic_DNA"/>
</dbReference>
<evidence type="ECO:0000259" key="1">
    <source>
        <dbReference type="PROSITE" id="PS50011"/>
    </source>
</evidence>
<dbReference type="InterPro" id="IPR050823">
    <property type="entry name" value="Plant_Ser_Thr_Prot_Kinase"/>
</dbReference>
<evidence type="ECO:0000313" key="2">
    <source>
        <dbReference type="EMBL" id="KAF6162319.1"/>
    </source>
</evidence>
<dbReference type="AlphaFoldDB" id="A0A7J7N546"/>
<organism evidence="2 3">
    <name type="scientific">Kingdonia uniflora</name>
    <dbReference type="NCBI Taxonomy" id="39325"/>
    <lineage>
        <taxon>Eukaryota</taxon>
        <taxon>Viridiplantae</taxon>
        <taxon>Streptophyta</taxon>
        <taxon>Embryophyta</taxon>
        <taxon>Tracheophyta</taxon>
        <taxon>Spermatophyta</taxon>
        <taxon>Magnoliopsida</taxon>
        <taxon>Ranunculales</taxon>
        <taxon>Circaeasteraceae</taxon>
        <taxon>Kingdonia</taxon>
    </lineage>
</organism>
<dbReference type="Gene3D" id="1.10.510.10">
    <property type="entry name" value="Transferase(Phosphotransferase) domain 1"/>
    <property type="match status" value="1"/>
</dbReference>
<accession>A0A7J7N546</accession>
<reference evidence="2 3" key="1">
    <citation type="journal article" date="2020" name="IScience">
        <title>Genome Sequencing of the Endangered Kingdonia uniflora (Circaeasteraceae, Ranunculales) Reveals Potential Mechanisms of Evolutionary Specialization.</title>
        <authorList>
            <person name="Sun Y."/>
            <person name="Deng T."/>
            <person name="Zhang A."/>
            <person name="Moore M.J."/>
            <person name="Landis J.B."/>
            <person name="Lin N."/>
            <person name="Zhang H."/>
            <person name="Zhang X."/>
            <person name="Huang J."/>
            <person name="Zhang X."/>
            <person name="Sun H."/>
            <person name="Wang H."/>
        </authorList>
    </citation>
    <scope>NUCLEOTIDE SEQUENCE [LARGE SCALE GENOMIC DNA]</scope>
    <source>
        <strain evidence="2">TB1705</strain>
        <tissue evidence="2">Leaf</tissue>
    </source>
</reference>
<sequence>MSKGSLENHLFRRGPQLLSWSIRIKVAIGAAKEVSFLHNAESQVIYCDFKAANILLNTDFNPKLSDFGFDKAGPTGDRTHVSI</sequence>
<dbReference type="Proteomes" id="UP000541444">
    <property type="component" value="Unassembled WGS sequence"/>
</dbReference>
<name>A0A7J7N546_9MAGN</name>
<dbReference type="InterPro" id="IPR000719">
    <property type="entry name" value="Prot_kinase_dom"/>
</dbReference>
<dbReference type="OrthoDB" id="1741172at2759"/>
<dbReference type="PROSITE" id="PS00108">
    <property type="entry name" value="PROTEIN_KINASE_ST"/>
    <property type="match status" value="1"/>
</dbReference>
<evidence type="ECO:0000313" key="3">
    <source>
        <dbReference type="Proteomes" id="UP000541444"/>
    </source>
</evidence>
<dbReference type="Pfam" id="PF00069">
    <property type="entry name" value="Pkinase"/>
    <property type="match status" value="1"/>
</dbReference>
<dbReference type="InterPro" id="IPR011009">
    <property type="entry name" value="Kinase-like_dom_sf"/>
</dbReference>
<comment type="caution">
    <text evidence="2">The sequence shown here is derived from an EMBL/GenBank/DDBJ whole genome shotgun (WGS) entry which is preliminary data.</text>
</comment>
<dbReference type="InterPro" id="IPR008271">
    <property type="entry name" value="Ser/Thr_kinase_AS"/>
</dbReference>
<dbReference type="GO" id="GO:0004672">
    <property type="term" value="F:protein kinase activity"/>
    <property type="evidence" value="ECO:0007669"/>
    <property type="project" value="InterPro"/>
</dbReference>
<feature type="domain" description="Protein kinase" evidence="1">
    <location>
        <begin position="1"/>
        <end position="83"/>
    </location>
</feature>
<dbReference type="GO" id="GO:0005524">
    <property type="term" value="F:ATP binding"/>
    <property type="evidence" value="ECO:0007669"/>
    <property type="project" value="InterPro"/>
</dbReference>
<protein>
    <recommendedName>
        <fullName evidence="1">Protein kinase domain-containing protein</fullName>
    </recommendedName>
</protein>
<keyword evidence="3" id="KW-1185">Reference proteome</keyword>
<dbReference type="PANTHER" id="PTHR45621">
    <property type="entry name" value="OS01G0588500 PROTEIN-RELATED"/>
    <property type="match status" value="1"/>
</dbReference>
<dbReference type="PROSITE" id="PS50011">
    <property type="entry name" value="PROTEIN_KINASE_DOM"/>
    <property type="match status" value="1"/>
</dbReference>
<proteinExistence type="predicted"/>
<gene>
    <name evidence="2" type="ORF">GIB67_008448</name>
</gene>
<dbReference type="SUPFAM" id="SSF56112">
    <property type="entry name" value="Protein kinase-like (PK-like)"/>
    <property type="match status" value="1"/>
</dbReference>